<organism evidence="1 2">
    <name type="scientific">Sphingobacterium alimentarium</name>
    <dbReference type="NCBI Taxonomy" id="797292"/>
    <lineage>
        <taxon>Bacteria</taxon>
        <taxon>Pseudomonadati</taxon>
        <taxon>Bacteroidota</taxon>
        <taxon>Sphingobacteriia</taxon>
        <taxon>Sphingobacteriales</taxon>
        <taxon>Sphingobacteriaceae</taxon>
        <taxon>Sphingobacterium</taxon>
    </lineage>
</organism>
<accession>A0A4R3VYQ9</accession>
<proteinExistence type="predicted"/>
<protein>
    <submittedName>
        <fullName evidence="1">Uncharacterized protein</fullName>
    </submittedName>
</protein>
<reference evidence="1 2" key="1">
    <citation type="submission" date="2019-03" db="EMBL/GenBank/DDBJ databases">
        <title>Genomic Encyclopedia of Type Strains, Phase IV (KMG-IV): sequencing the most valuable type-strain genomes for metagenomic binning, comparative biology and taxonomic classification.</title>
        <authorList>
            <person name="Goeker M."/>
        </authorList>
    </citation>
    <scope>NUCLEOTIDE SEQUENCE [LARGE SCALE GENOMIC DNA]</scope>
    <source>
        <strain evidence="1 2">DSM 22362</strain>
    </source>
</reference>
<dbReference type="Proteomes" id="UP000295197">
    <property type="component" value="Unassembled WGS sequence"/>
</dbReference>
<name>A0A4R3VYQ9_9SPHI</name>
<gene>
    <name evidence="1" type="ORF">EDC17_101550</name>
</gene>
<evidence type="ECO:0000313" key="2">
    <source>
        <dbReference type="Proteomes" id="UP000295197"/>
    </source>
</evidence>
<dbReference type="AlphaFoldDB" id="A0A4R3VYQ9"/>
<evidence type="ECO:0000313" key="1">
    <source>
        <dbReference type="EMBL" id="TCV15154.1"/>
    </source>
</evidence>
<keyword evidence="2" id="KW-1185">Reference proteome</keyword>
<dbReference type="EMBL" id="SMBZ01000015">
    <property type="protein sequence ID" value="TCV15154.1"/>
    <property type="molecule type" value="Genomic_DNA"/>
</dbReference>
<comment type="caution">
    <text evidence="1">The sequence shown here is derived from an EMBL/GenBank/DDBJ whole genome shotgun (WGS) entry which is preliminary data.</text>
</comment>
<sequence>MYNIGAFAKFNTLLFMELNTNRVRSISVFSSIYTIIFS</sequence>